<protein>
    <recommendedName>
        <fullName evidence="2">Mediator of RNA polymerase II transcription subunit 22</fullName>
    </recommendedName>
    <alternativeName>
        <fullName evidence="7">Mediator complex subunit 22</fullName>
    </alternativeName>
</protein>
<keyword evidence="3" id="KW-0805">Transcription regulation</keyword>
<gene>
    <name evidence="8" type="ORF">MAR_034450</name>
</gene>
<dbReference type="Pfam" id="PF06179">
    <property type="entry name" value="Med22"/>
    <property type="match status" value="1"/>
</dbReference>
<evidence type="ECO:0000256" key="2">
    <source>
        <dbReference type="ARBA" id="ARBA00019695"/>
    </source>
</evidence>
<comment type="subcellular location">
    <subcellularLocation>
        <location evidence="1">Nucleus</location>
    </subcellularLocation>
</comment>
<evidence type="ECO:0000313" key="9">
    <source>
        <dbReference type="Proteomes" id="UP001164746"/>
    </source>
</evidence>
<reference evidence="8" key="1">
    <citation type="submission" date="2022-11" db="EMBL/GenBank/DDBJ databases">
        <title>Centuries of genome instability and evolution in soft-shell clam transmissible cancer (bioRxiv).</title>
        <authorList>
            <person name="Hart S.F.M."/>
            <person name="Yonemitsu M.A."/>
            <person name="Giersch R.M."/>
            <person name="Beal B.F."/>
            <person name="Arriagada G."/>
            <person name="Davis B.W."/>
            <person name="Ostrander E.A."/>
            <person name="Goff S.P."/>
            <person name="Metzger M.J."/>
        </authorList>
    </citation>
    <scope>NUCLEOTIDE SEQUENCE</scope>
    <source>
        <strain evidence="8">MELC-2E11</strain>
        <tissue evidence="8">Siphon/mantle</tissue>
    </source>
</reference>
<sequence>MKLVSDLKIYLILNDFPSVNESISNNTQMYKTLQNENDAKLLTVRDDLATDLYELEDEYYSSMYK</sequence>
<dbReference type="EMBL" id="CP111028">
    <property type="protein sequence ID" value="WAR31908.1"/>
    <property type="molecule type" value="Genomic_DNA"/>
</dbReference>
<organism evidence="8 9">
    <name type="scientific">Mya arenaria</name>
    <name type="common">Soft-shell clam</name>
    <dbReference type="NCBI Taxonomy" id="6604"/>
    <lineage>
        <taxon>Eukaryota</taxon>
        <taxon>Metazoa</taxon>
        <taxon>Spiralia</taxon>
        <taxon>Lophotrochozoa</taxon>
        <taxon>Mollusca</taxon>
        <taxon>Bivalvia</taxon>
        <taxon>Autobranchia</taxon>
        <taxon>Heteroconchia</taxon>
        <taxon>Euheterodonta</taxon>
        <taxon>Imparidentia</taxon>
        <taxon>Neoheterodontei</taxon>
        <taxon>Myida</taxon>
        <taxon>Myoidea</taxon>
        <taxon>Myidae</taxon>
        <taxon>Mya</taxon>
    </lineage>
</organism>
<evidence type="ECO:0000256" key="7">
    <source>
        <dbReference type="ARBA" id="ARBA00031962"/>
    </source>
</evidence>
<dbReference type="PANTHER" id="PTHR12434">
    <property type="entry name" value="MEDIATOR OF RNA POLYMERASE II TRANSCRIPTION SUBUNIT 22"/>
    <property type="match status" value="1"/>
</dbReference>
<keyword evidence="4" id="KW-0804">Transcription</keyword>
<dbReference type="PANTHER" id="PTHR12434:SF6">
    <property type="entry name" value="MEDIATOR OF RNA POLYMERASE II TRANSCRIPTION SUBUNIT 22"/>
    <property type="match status" value="1"/>
</dbReference>
<accession>A0ABY7GBY7</accession>
<name>A0ABY7GBY7_MYAAR</name>
<evidence type="ECO:0000256" key="5">
    <source>
        <dbReference type="ARBA" id="ARBA00023242"/>
    </source>
</evidence>
<evidence type="ECO:0000256" key="4">
    <source>
        <dbReference type="ARBA" id="ARBA00023163"/>
    </source>
</evidence>
<evidence type="ECO:0000256" key="1">
    <source>
        <dbReference type="ARBA" id="ARBA00004123"/>
    </source>
</evidence>
<keyword evidence="9" id="KW-1185">Reference proteome</keyword>
<evidence type="ECO:0000313" key="8">
    <source>
        <dbReference type="EMBL" id="WAR31908.1"/>
    </source>
</evidence>
<dbReference type="Proteomes" id="UP001164746">
    <property type="component" value="Chromosome 17"/>
</dbReference>
<comment type="function">
    <text evidence="6">Component of the Mediator complex, a coactivator involved in the regulated transcription of nearly all RNA polymerase II-dependent genes. Mediator functions as a bridge to convey information from gene-specific regulatory proteins to the basal RNA polymerase II transcription machinery. Mediator is recruited to promoters by direct interactions with regulatory proteins and serves as a scaffold for the assembly of a functional preinitiation complex with RNA polymerase II and the general transcription factors.</text>
</comment>
<dbReference type="InterPro" id="IPR009332">
    <property type="entry name" value="Med22"/>
</dbReference>
<proteinExistence type="predicted"/>
<evidence type="ECO:0000256" key="6">
    <source>
        <dbReference type="ARBA" id="ARBA00025687"/>
    </source>
</evidence>
<keyword evidence="5" id="KW-0539">Nucleus</keyword>
<evidence type="ECO:0000256" key="3">
    <source>
        <dbReference type="ARBA" id="ARBA00023015"/>
    </source>
</evidence>